<keyword evidence="4" id="KW-1185">Reference proteome</keyword>
<feature type="domain" description="Programmed cell death protein 2 C-terminal" evidence="2">
    <location>
        <begin position="328"/>
        <end position="429"/>
    </location>
</feature>
<organism evidence="3 4">
    <name type="scientific">Pseudolycoriella hygida</name>
    <dbReference type="NCBI Taxonomy" id="35572"/>
    <lineage>
        <taxon>Eukaryota</taxon>
        <taxon>Metazoa</taxon>
        <taxon>Ecdysozoa</taxon>
        <taxon>Arthropoda</taxon>
        <taxon>Hexapoda</taxon>
        <taxon>Insecta</taxon>
        <taxon>Pterygota</taxon>
        <taxon>Neoptera</taxon>
        <taxon>Endopterygota</taxon>
        <taxon>Diptera</taxon>
        <taxon>Nematocera</taxon>
        <taxon>Sciaroidea</taxon>
        <taxon>Sciaridae</taxon>
        <taxon>Pseudolycoriella</taxon>
    </lineage>
</organism>
<evidence type="ECO:0000259" key="2">
    <source>
        <dbReference type="Pfam" id="PF04194"/>
    </source>
</evidence>
<proteinExistence type="predicted"/>
<dbReference type="Pfam" id="PF04194">
    <property type="entry name" value="PDCD2_C"/>
    <property type="match status" value="1"/>
</dbReference>
<dbReference type="GO" id="GO:0006915">
    <property type="term" value="P:apoptotic process"/>
    <property type="evidence" value="ECO:0007669"/>
    <property type="project" value="TreeGrafter"/>
</dbReference>
<feature type="region of interest" description="Disordered" evidence="1">
    <location>
        <begin position="146"/>
        <end position="168"/>
    </location>
</feature>
<reference evidence="3" key="1">
    <citation type="submission" date="2022-07" db="EMBL/GenBank/DDBJ databases">
        <authorList>
            <person name="Trinca V."/>
            <person name="Uliana J.V.C."/>
            <person name="Torres T.T."/>
            <person name="Ward R.J."/>
            <person name="Monesi N."/>
        </authorList>
    </citation>
    <scope>NUCLEOTIDE SEQUENCE</scope>
    <source>
        <strain evidence="3">HSMRA1968</strain>
        <tissue evidence="3">Whole embryos</tissue>
    </source>
</reference>
<feature type="compositionally biased region" description="Polar residues" evidence="1">
    <location>
        <begin position="297"/>
        <end position="307"/>
    </location>
</feature>
<gene>
    <name evidence="3" type="primary">PDCD2L</name>
    <name evidence="3" type="ORF">Bhyg_09962</name>
</gene>
<dbReference type="OrthoDB" id="366284at2759"/>
<sequence>MAKNTSTVYLGFEDEAINEKNKSLVDFMTNKVGGLPVWPSNDLSIAIPPCPICGLKRPLIFQIYAPLDQSPFHRTLYTFTCIQATCSIQSKSWLCVRVQQLEKVSDKDTVNVRQNIMPSINWCSDANDWGESEDAYNGDADNCNEQNGNIIKNDNRLSDEDDESNSMESDPIPAFGNLQVDDKNANCGAQATIIVLIYAFYTPLKGGAIGRIHSPNASAEIEGEESELVSIDTPLAPQRDLIALLKQTTAIPIDQSKIALRSFFISVDEEKFQSSNSHAEHIRELMERYQGDEKLKTSPSSPGNNVASGGGADESDEKYEKGIPRHGDIMFHNFLTTIQENAGQIIRYSRDSLPLLIAPLSDINFPTKCQNCGDELICEMQLLPSIIPKLHFINGDPAPIEFGNVLIFTCVQSCWDTPDKMRAEYVVVQVEA</sequence>
<evidence type="ECO:0000313" key="3">
    <source>
        <dbReference type="EMBL" id="KAJ6637232.1"/>
    </source>
</evidence>
<dbReference type="InterPro" id="IPR052815">
    <property type="entry name" value="PDCD2-like_regulator"/>
</dbReference>
<dbReference type="AlphaFoldDB" id="A0A9Q0RYC7"/>
<dbReference type="PANTHER" id="PTHR46421:SF1">
    <property type="entry name" value="PROGRAMMED CELL DEATH PROTEIN 2-LIKE"/>
    <property type="match status" value="1"/>
</dbReference>
<dbReference type="InterPro" id="IPR007320">
    <property type="entry name" value="PDCD2_C"/>
</dbReference>
<comment type="caution">
    <text evidence="3">The sequence shown here is derived from an EMBL/GenBank/DDBJ whole genome shotgun (WGS) entry which is preliminary data.</text>
</comment>
<evidence type="ECO:0000256" key="1">
    <source>
        <dbReference type="SAM" id="MobiDB-lite"/>
    </source>
</evidence>
<accession>A0A9Q0RYC7</accession>
<name>A0A9Q0RYC7_9DIPT</name>
<dbReference type="PANTHER" id="PTHR46421">
    <property type="entry name" value="PROGRAMMED CELL DEATH PROTEIN 2-LIKE"/>
    <property type="match status" value="1"/>
</dbReference>
<dbReference type="Proteomes" id="UP001151699">
    <property type="component" value="Chromosome X"/>
</dbReference>
<dbReference type="EMBL" id="WJQU01000003">
    <property type="protein sequence ID" value="KAJ6637232.1"/>
    <property type="molecule type" value="Genomic_DNA"/>
</dbReference>
<dbReference type="GO" id="GO:0005737">
    <property type="term" value="C:cytoplasm"/>
    <property type="evidence" value="ECO:0007669"/>
    <property type="project" value="InterPro"/>
</dbReference>
<evidence type="ECO:0000313" key="4">
    <source>
        <dbReference type="Proteomes" id="UP001151699"/>
    </source>
</evidence>
<feature type="region of interest" description="Disordered" evidence="1">
    <location>
        <begin position="293"/>
        <end position="320"/>
    </location>
</feature>
<protein>
    <submittedName>
        <fullName evidence="3">Programmed cell death protein 2-like</fullName>
    </submittedName>
</protein>